<protein>
    <recommendedName>
        <fullName evidence="3">ADP-ribosylglycohydrolase</fullName>
    </recommendedName>
</protein>
<organism evidence="1 2">
    <name type="scientific">Zobellella aerophila</name>
    <dbReference type="NCBI Taxonomy" id="870480"/>
    <lineage>
        <taxon>Bacteria</taxon>
        <taxon>Pseudomonadati</taxon>
        <taxon>Pseudomonadota</taxon>
        <taxon>Gammaproteobacteria</taxon>
        <taxon>Aeromonadales</taxon>
        <taxon>Aeromonadaceae</taxon>
        <taxon>Zobellella</taxon>
    </lineage>
</organism>
<proteinExistence type="predicted"/>
<evidence type="ECO:0000313" key="2">
    <source>
        <dbReference type="Proteomes" id="UP001500795"/>
    </source>
</evidence>
<comment type="caution">
    <text evidence="1">The sequence shown here is derived from an EMBL/GenBank/DDBJ whole genome shotgun (WGS) entry which is preliminary data.</text>
</comment>
<dbReference type="Gene3D" id="1.10.4080.10">
    <property type="entry name" value="ADP-ribosylation/Crystallin J1"/>
    <property type="match status" value="1"/>
</dbReference>
<dbReference type="RefSeq" id="WP_344955252.1">
    <property type="nucleotide sequence ID" value="NZ_BAABCX010000001.1"/>
</dbReference>
<dbReference type="InterPro" id="IPR036705">
    <property type="entry name" value="Ribosyl_crysJ1_sf"/>
</dbReference>
<reference evidence="2" key="1">
    <citation type="journal article" date="2019" name="Int. J. Syst. Evol. Microbiol.">
        <title>The Global Catalogue of Microorganisms (GCM) 10K type strain sequencing project: providing services to taxonomists for standard genome sequencing and annotation.</title>
        <authorList>
            <consortium name="The Broad Institute Genomics Platform"/>
            <consortium name="The Broad Institute Genome Sequencing Center for Infectious Disease"/>
            <person name="Wu L."/>
            <person name="Ma J."/>
        </authorList>
    </citation>
    <scope>NUCLEOTIDE SEQUENCE [LARGE SCALE GENOMIC DNA]</scope>
    <source>
        <strain evidence="2">JCM 17110</strain>
    </source>
</reference>
<name>A0ABP6VAU6_9GAMM</name>
<dbReference type="SUPFAM" id="SSF101478">
    <property type="entry name" value="ADP-ribosylglycohydrolase"/>
    <property type="match status" value="1"/>
</dbReference>
<dbReference type="Proteomes" id="UP001500795">
    <property type="component" value="Unassembled WGS sequence"/>
</dbReference>
<evidence type="ECO:0008006" key="3">
    <source>
        <dbReference type="Google" id="ProtNLM"/>
    </source>
</evidence>
<dbReference type="PANTHER" id="PTHR16222">
    <property type="entry name" value="ADP-RIBOSYLGLYCOHYDROLASE"/>
    <property type="match status" value="1"/>
</dbReference>
<accession>A0ABP6VAU6</accession>
<evidence type="ECO:0000313" key="1">
    <source>
        <dbReference type="EMBL" id="GAA3532214.1"/>
    </source>
</evidence>
<dbReference type="Pfam" id="PF03747">
    <property type="entry name" value="ADP_ribosyl_GH"/>
    <property type="match status" value="1"/>
</dbReference>
<dbReference type="PANTHER" id="PTHR16222:SF17">
    <property type="entry name" value="SELENOPROTEIN J"/>
    <property type="match status" value="1"/>
</dbReference>
<gene>
    <name evidence="1" type="ORF">GCM10022394_09420</name>
</gene>
<dbReference type="InterPro" id="IPR050792">
    <property type="entry name" value="ADP-ribosylglycohydrolase"/>
</dbReference>
<sequence length="343" mass="36911">MWNRDSYLPLLGVLVADAASLGLHWLYDRERIAEVVQREGGCVFLTPNAADYRGVAGYFGYPDKGSGDLSGYGETALLAAEVVATESGWNSAAYRQAFVRYFSAGGRYQGYIDQPTRALLTALQGPAEDWPPESGCDDEQTPALATIPALCACYSDLSELKLRVKAATAVTHRLPEVQQAGQALAHGLNLLLRGAPLEQALQAVNDSLPGEWQARARSACEGRPGLNELAEQWGTGCGLHESLPLSLALIKRADSYSRAITDNILLGGDSCGRALLVGALAAAHWGMGEKGIPVGWLLRLNEHLRIARLLSRLAPLDKCSRYRGIDQVLHATRREPGHEGPSA</sequence>
<dbReference type="EMBL" id="BAABCX010000001">
    <property type="protein sequence ID" value="GAA3532214.1"/>
    <property type="molecule type" value="Genomic_DNA"/>
</dbReference>
<dbReference type="InterPro" id="IPR005502">
    <property type="entry name" value="Ribosyl_crysJ1"/>
</dbReference>
<keyword evidence="2" id="KW-1185">Reference proteome</keyword>